<dbReference type="FunFam" id="3.20.20.100:FF:000015">
    <property type="entry name" value="Oxidoreductase, aldo/keto reductase family"/>
    <property type="match status" value="1"/>
</dbReference>
<dbReference type="OrthoDB" id="416253at2759"/>
<comment type="similarity">
    <text evidence="1">Belongs to the aldo/keto reductase family.</text>
</comment>
<feature type="domain" description="NADP-dependent oxidoreductase" evidence="6">
    <location>
        <begin position="36"/>
        <end position="272"/>
    </location>
</feature>
<organism evidence="7 8">
    <name type="scientific">Periconia macrospinosa</name>
    <dbReference type="NCBI Taxonomy" id="97972"/>
    <lineage>
        <taxon>Eukaryota</taxon>
        <taxon>Fungi</taxon>
        <taxon>Dikarya</taxon>
        <taxon>Ascomycota</taxon>
        <taxon>Pezizomycotina</taxon>
        <taxon>Dothideomycetes</taxon>
        <taxon>Pleosporomycetidae</taxon>
        <taxon>Pleosporales</taxon>
        <taxon>Massarineae</taxon>
        <taxon>Periconiaceae</taxon>
        <taxon>Periconia</taxon>
    </lineage>
</organism>
<evidence type="ECO:0000256" key="3">
    <source>
        <dbReference type="PIRSR" id="PIRSR000097-1"/>
    </source>
</evidence>
<feature type="binding site" evidence="4">
    <location>
        <position position="112"/>
    </location>
    <ligand>
        <name>substrate</name>
    </ligand>
</feature>
<evidence type="ECO:0000256" key="4">
    <source>
        <dbReference type="PIRSR" id="PIRSR000097-2"/>
    </source>
</evidence>
<dbReference type="PANTHER" id="PTHR43827">
    <property type="entry name" value="2,5-DIKETO-D-GLUCONIC ACID REDUCTASE"/>
    <property type="match status" value="1"/>
</dbReference>
<dbReference type="InterPro" id="IPR036812">
    <property type="entry name" value="NAD(P)_OxRdtase_dom_sf"/>
</dbReference>
<dbReference type="PRINTS" id="PR00069">
    <property type="entry name" value="ALDKETRDTASE"/>
</dbReference>
<dbReference type="CDD" id="cd19071">
    <property type="entry name" value="AKR_AKR1-5-like"/>
    <property type="match status" value="1"/>
</dbReference>
<protein>
    <submittedName>
        <fullName evidence="7">Aldo/keto reductase</fullName>
    </submittedName>
</protein>
<accession>A0A2V1DY19</accession>
<dbReference type="PROSITE" id="PS00062">
    <property type="entry name" value="ALDOKETO_REDUCTASE_2"/>
    <property type="match status" value="1"/>
</dbReference>
<dbReference type="PANTHER" id="PTHR43827:SF13">
    <property type="entry name" value="ALDO_KETO REDUCTASE FAMILY PROTEIN"/>
    <property type="match status" value="1"/>
</dbReference>
<dbReference type="STRING" id="97972.A0A2V1DY19"/>
<dbReference type="InterPro" id="IPR018170">
    <property type="entry name" value="Aldo/ket_reductase_CS"/>
</dbReference>
<dbReference type="AlphaFoldDB" id="A0A2V1DY19"/>
<dbReference type="PROSITE" id="PS00063">
    <property type="entry name" value="ALDOKETO_REDUCTASE_3"/>
    <property type="match status" value="1"/>
</dbReference>
<evidence type="ECO:0000256" key="1">
    <source>
        <dbReference type="ARBA" id="ARBA00007905"/>
    </source>
</evidence>
<evidence type="ECO:0000313" key="8">
    <source>
        <dbReference type="Proteomes" id="UP000244855"/>
    </source>
</evidence>
<gene>
    <name evidence="7" type="ORF">DM02DRAFT_589906</name>
</gene>
<evidence type="ECO:0000256" key="5">
    <source>
        <dbReference type="PIRSR" id="PIRSR000097-3"/>
    </source>
</evidence>
<dbReference type="EMBL" id="KZ805346">
    <property type="protein sequence ID" value="PVI02145.1"/>
    <property type="molecule type" value="Genomic_DNA"/>
</dbReference>
<evidence type="ECO:0000313" key="7">
    <source>
        <dbReference type="EMBL" id="PVI02145.1"/>
    </source>
</evidence>
<dbReference type="Proteomes" id="UP000244855">
    <property type="component" value="Unassembled WGS sequence"/>
</dbReference>
<evidence type="ECO:0000256" key="2">
    <source>
        <dbReference type="ARBA" id="ARBA00023002"/>
    </source>
</evidence>
<feature type="site" description="Lowers pKa of active site Tyr" evidence="5">
    <location>
        <position position="79"/>
    </location>
</feature>
<feature type="active site" description="Proton donor" evidence="3">
    <location>
        <position position="54"/>
    </location>
</feature>
<proteinExistence type="inferred from homology"/>
<sequence length="289" mass="32244">MAALTIDSKVRMNSGHEIPVLGFGVYQIPSSITSDNVYHALQTGYRHVDSAVLYRNEAPSAAGMKKSGIPRSELFFTTKIPPFDMNYENAKRHIDNSLRETGFNYLDLVLLHSPWGGKTNRLGAWRALVEGVEAGKIRTIGVSNYGLHHLEELEAYIKSVEEKDGKGKGGILSVNQVELHPWLARKEIVGWCKARGIVMEAFCPLVRATRMNDPLLVSLAKKHGKTPGQILLRWSLQMGFVPLPKSVTKSRIEENAQIYDFELSEEDMKSLDTGVYKPCTGWDPTTSND</sequence>
<dbReference type="Gene3D" id="3.20.20.100">
    <property type="entry name" value="NADP-dependent oxidoreductase domain"/>
    <property type="match status" value="1"/>
</dbReference>
<dbReference type="SUPFAM" id="SSF51430">
    <property type="entry name" value="NAD(P)-linked oxidoreductase"/>
    <property type="match status" value="1"/>
</dbReference>
<reference evidence="7 8" key="1">
    <citation type="journal article" date="2018" name="Sci. Rep.">
        <title>Comparative genomics provides insights into the lifestyle and reveals functional heterogeneity of dark septate endophytic fungi.</title>
        <authorList>
            <person name="Knapp D.G."/>
            <person name="Nemeth J.B."/>
            <person name="Barry K."/>
            <person name="Hainaut M."/>
            <person name="Henrissat B."/>
            <person name="Johnson J."/>
            <person name="Kuo A."/>
            <person name="Lim J.H.P."/>
            <person name="Lipzen A."/>
            <person name="Nolan M."/>
            <person name="Ohm R.A."/>
            <person name="Tamas L."/>
            <person name="Grigoriev I.V."/>
            <person name="Spatafora J.W."/>
            <person name="Nagy L.G."/>
            <person name="Kovacs G.M."/>
        </authorList>
    </citation>
    <scope>NUCLEOTIDE SEQUENCE [LARGE SCALE GENOMIC DNA]</scope>
    <source>
        <strain evidence="7 8">DSE2036</strain>
    </source>
</reference>
<dbReference type="InterPro" id="IPR023210">
    <property type="entry name" value="NADP_OxRdtase_dom"/>
</dbReference>
<keyword evidence="2" id="KW-0560">Oxidoreductase</keyword>
<name>A0A2V1DY19_9PLEO</name>
<dbReference type="InterPro" id="IPR020471">
    <property type="entry name" value="AKR"/>
</dbReference>
<dbReference type="PIRSF" id="PIRSF000097">
    <property type="entry name" value="AKR"/>
    <property type="match status" value="1"/>
</dbReference>
<dbReference type="Pfam" id="PF00248">
    <property type="entry name" value="Aldo_ket_red"/>
    <property type="match status" value="1"/>
</dbReference>
<keyword evidence="8" id="KW-1185">Reference proteome</keyword>
<dbReference type="GO" id="GO:0016491">
    <property type="term" value="F:oxidoreductase activity"/>
    <property type="evidence" value="ECO:0007669"/>
    <property type="project" value="UniProtKB-KW"/>
</dbReference>
<evidence type="ECO:0000259" key="6">
    <source>
        <dbReference type="Pfam" id="PF00248"/>
    </source>
</evidence>